<comment type="caution">
    <text evidence="2">The sequence shown here is derived from an EMBL/GenBank/DDBJ whole genome shotgun (WGS) entry which is preliminary data.</text>
</comment>
<dbReference type="EMBL" id="VJZC01000294">
    <property type="protein sequence ID" value="MPY61359.1"/>
    <property type="molecule type" value="Genomic_DNA"/>
</dbReference>
<evidence type="ECO:0000256" key="1">
    <source>
        <dbReference type="SAM" id="MobiDB-lite"/>
    </source>
</evidence>
<feature type="region of interest" description="Disordered" evidence="1">
    <location>
        <begin position="107"/>
        <end position="131"/>
    </location>
</feature>
<keyword evidence="3" id="KW-1185">Reference proteome</keyword>
<proteinExistence type="predicted"/>
<feature type="compositionally biased region" description="Polar residues" evidence="1">
    <location>
        <begin position="115"/>
        <end position="131"/>
    </location>
</feature>
<reference evidence="2 3" key="1">
    <citation type="submission" date="2019-07" db="EMBL/GenBank/DDBJ databases">
        <title>New species of Amycolatopsis and Streptomyces.</title>
        <authorList>
            <person name="Duangmal K."/>
            <person name="Teo W.F.A."/>
            <person name="Lipun K."/>
        </authorList>
    </citation>
    <scope>NUCLEOTIDE SEQUENCE [LARGE SCALE GENOMIC DNA]</scope>
    <source>
        <strain evidence="2 3">NBRC 106415</strain>
    </source>
</reference>
<accession>A0A5N8XPR9</accession>
<evidence type="ECO:0000313" key="2">
    <source>
        <dbReference type="EMBL" id="MPY61359.1"/>
    </source>
</evidence>
<dbReference type="OrthoDB" id="4963209at2"/>
<sequence>MEIVRDTIREDLDDEFPKLTIEVIGRRRAVLVRFGDPVTPGQADFTAGVMTALPHPSGRGLYIPNTKIAYQWDRADPVTHTRTVLQAIDDTNVVFARAVRLLKHWNGTHSKPMRSGTSRPSASTASTGPCR</sequence>
<dbReference type="AlphaFoldDB" id="A0A5N8XPR9"/>
<dbReference type="RefSeq" id="WP_152774787.1">
    <property type="nucleotide sequence ID" value="NZ_VJZC01000294.1"/>
</dbReference>
<name>A0A5N8XPR9_9ACTN</name>
<dbReference type="Proteomes" id="UP000400924">
    <property type="component" value="Unassembled WGS sequence"/>
</dbReference>
<gene>
    <name evidence="2" type="ORF">FNH08_30735</name>
</gene>
<evidence type="ECO:0000313" key="3">
    <source>
        <dbReference type="Proteomes" id="UP000400924"/>
    </source>
</evidence>
<organism evidence="2 3">
    <name type="scientific">Streptomyces spongiae</name>
    <dbReference type="NCBI Taxonomy" id="565072"/>
    <lineage>
        <taxon>Bacteria</taxon>
        <taxon>Bacillati</taxon>
        <taxon>Actinomycetota</taxon>
        <taxon>Actinomycetes</taxon>
        <taxon>Kitasatosporales</taxon>
        <taxon>Streptomycetaceae</taxon>
        <taxon>Streptomyces</taxon>
    </lineage>
</organism>
<protein>
    <submittedName>
        <fullName evidence="2">Uncharacterized protein</fullName>
    </submittedName>
</protein>